<name>A0A2H0YXX3_9BACT</name>
<comment type="caution">
    <text evidence="2">The sequence shown here is derived from an EMBL/GenBank/DDBJ whole genome shotgun (WGS) entry which is preliminary data.</text>
</comment>
<dbReference type="AlphaFoldDB" id="A0A2H0YXX3"/>
<evidence type="ECO:0000313" key="2">
    <source>
        <dbReference type="EMBL" id="PIS43276.1"/>
    </source>
</evidence>
<reference evidence="3" key="1">
    <citation type="submission" date="2017-09" db="EMBL/GenBank/DDBJ databases">
        <title>Depth-based differentiation of microbial function through sediment-hosted aquifers and enrichment of novel symbionts in the deep terrestrial subsurface.</title>
        <authorList>
            <person name="Probst A.J."/>
            <person name="Ladd B."/>
            <person name="Jarett J.K."/>
            <person name="Geller-Mcgrath D.E."/>
            <person name="Sieber C.M.K."/>
            <person name="Emerson J.B."/>
            <person name="Anantharaman K."/>
            <person name="Thomas B.C."/>
            <person name="Malmstrom R."/>
            <person name="Stieglmeier M."/>
            <person name="Klingl A."/>
            <person name="Woyke T."/>
            <person name="Ryan C.M."/>
            <person name="Banfield J.F."/>
        </authorList>
    </citation>
    <scope>NUCLEOTIDE SEQUENCE [LARGE SCALE GENOMIC DNA]</scope>
</reference>
<feature type="domain" description="PD-(D/E)XK endonuclease-like" evidence="1">
    <location>
        <begin position="60"/>
        <end position="249"/>
    </location>
</feature>
<sequence length="266" mass="30303">MTARGLKAKYTRGPFNPSSIEPFRISRTKIDLFSECQRCSYLDLRLGVRRPSMPAFTLNNAVDELLKREFDIHRAHGSAHPLMKRYGLDAVPLADERIEEWRDALRRGITYLHAPTNIFVRGGIDDVWVTPAGDFIIVDYKATSKKIGPSTEDDLYDSYKKQMEVYQWLFRKNGFTVSPTGYFVYVNGKSDADAFDGKLEFDIELIPYTGSDTWVEPAIFDMKKMLMSDEIPPVGKAFGGGPCEYCTYREDAGKTLLKLHRNKTAL</sequence>
<protein>
    <recommendedName>
        <fullName evidence="1">PD-(D/E)XK endonuclease-like domain-containing protein</fullName>
    </recommendedName>
</protein>
<dbReference type="Proteomes" id="UP000228687">
    <property type="component" value="Unassembled WGS sequence"/>
</dbReference>
<gene>
    <name evidence="2" type="ORF">COT23_02120</name>
</gene>
<dbReference type="EMBL" id="PEXT01000044">
    <property type="protein sequence ID" value="PIS43276.1"/>
    <property type="molecule type" value="Genomic_DNA"/>
</dbReference>
<dbReference type="InterPro" id="IPR011604">
    <property type="entry name" value="PDDEXK-like_dom_sf"/>
</dbReference>
<organism evidence="2 3">
    <name type="scientific">Candidatus Kaiserbacteria bacterium CG08_land_8_20_14_0_20_50_21</name>
    <dbReference type="NCBI Taxonomy" id="1974604"/>
    <lineage>
        <taxon>Bacteria</taxon>
        <taxon>Candidatus Kaiseribacteriota</taxon>
    </lineage>
</organism>
<evidence type="ECO:0000259" key="1">
    <source>
        <dbReference type="Pfam" id="PF12705"/>
    </source>
</evidence>
<accession>A0A2H0YXX3</accession>
<proteinExistence type="predicted"/>
<dbReference type="InterPro" id="IPR038726">
    <property type="entry name" value="PDDEXK_AddAB-type"/>
</dbReference>
<evidence type="ECO:0000313" key="3">
    <source>
        <dbReference type="Proteomes" id="UP000228687"/>
    </source>
</evidence>
<dbReference type="Gene3D" id="3.90.320.10">
    <property type="match status" value="1"/>
</dbReference>
<dbReference type="Pfam" id="PF12705">
    <property type="entry name" value="PDDEXK_1"/>
    <property type="match status" value="1"/>
</dbReference>